<dbReference type="PANTHER" id="PTHR21716:SF53">
    <property type="entry name" value="PERMEASE PERM-RELATED"/>
    <property type="match status" value="1"/>
</dbReference>
<dbReference type="GO" id="GO:0005886">
    <property type="term" value="C:plasma membrane"/>
    <property type="evidence" value="ECO:0007669"/>
    <property type="project" value="UniProtKB-SubCell"/>
</dbReference>
<evidence type="ECO:0000256" key="5">
    <source>
        <dbReference type="ARBA" id="ARBA00022692"/>
    </source>
</evidence>
<evidence type="ECO:0000256" key="7">
    <source>
        <dbReference type="ARBA" id="ARBA00023136"/>
    </source>
</evidence>
<name>A0A1I7H895_9FIRM</name>
<dbReference type="GO" id="GO:0055085">
    <property type="term" value="P:transmembrane transport"/>
    <property type="evidence" value="ECO:0007669"/>
    <property type="project" value="TreeGrafter"/>
</dbReference>
<feature type="transmembrane region" description="Helical" evidence="9">
    <location>
        <begin position="12"/>
        <end position="29"/>
    </location>
</feature>
<keyword evidence="7 9" id="KW-0472">Membrane</keyword>
<dbReference type="Proteomes" id="UP000198817">
    <property type="component" value="Unassembled WGS sequence"/>
</dbReference>
<organism evidence="10 11">
    <name type="scientific">Eubacterium pyruvativorans</name>
    <dbReference type="NCBI Taxonomy" id="155865"/>
    <lineage>
        <taxon>Bacteria</taxon>
        <taxon>Bacillati</taxon>
        <taxon>Bacillota</taxon>
        <taxon>Clostridia</taxon>
        <taxon>Eubacteriales</taxon>
        <taxon>Eubacteriaceae</taxon>
        <taxon>Eubacterium</taxon>
    </lineage>
</organism>
<keyword evidence="3" id="KW-0813">Transport</keyword>
<reference evidence="10 11" key="1">
    <citation type="submission" date="2016-10" db="EMBL/GenBank/DDBJ databases">
        <authorList>
            <person name="de Groot N.N."/>
        </authorList>
    </citation>
    <scope>NUCLEOTIDE SEQUENCE [LARGE SCALE GENOMIC DNA]</scope>
    <source>
        <strain evidence="10 11">KHGC13</strain>
    </source>
</reference>
<dbReference type="PANTHER" id="PTHR21716">
    <property type="entry name" value="TRANSMEMBRANE PROTEIN"/>
    <property type="match status" value="1"/>
</dbReference>
<evidence type="ECO:0000256" key="3">
    <source>
        <dbReference type="ARBA" id="ARBA00022448"/>
    </source>
</evidence>
<feature type="transmembrane region" description="Helical" evidence="9">
    <location>
        <begin position="357"/>
        <end position="376"/>
    </location>
</feature>
<dbReference type="InterPro" id="IPR002549">
    <property type="entry name" value="AI-2E-like"/>
</dbReference>
<gene>
    <name evidence="10" type="ORF">SAMN05216508_11331</name>
</gene>
<sequence>MKERFKNEAFRSGLRYFLIGAAIICFYFFCKNIGVFRGAVDELMRILRPFIIGGIMAYLLCPVYNGTVRFFYVRLHRRLRGKHAMTWARILGTVISMAVLIGLIVAFLALLIPQIFNSIVGLVEVMPGKVSEFSVWVKHMLVESGHRDLADSVDGFINRSTSYGISKLENVFLPGVGSLISKLSVGIINTLKVMLDMLIGLIVCVYVLNGKEILKAKSRRLILVSCGRKRYNGVMDFWNFVNRTFGGFINGKIIDSIIIGIICYVGMLLLKLPFPVLVSTIVGMTNVIPFFGPFIGAIPSSIIICIQDPIKAGIFLIWVFVLQQFDGNILGPAILGGTTGLASFWVMFAIIVGGGVFGVPGMILGVPTVAVIAYYWDRYLSHSLKREGYPSEITDYLEFNSYGADPRDVVDPNYHKPNWGMVDLDSVMRRHRWKAAKGNYVWKRPGKAKQQPEQKNTKSTEDTEEK</sequence>
<feature type="transmembrane region" description="Helical" evidence="9">
    <location>
        <begin position="93"/>
        <end position="116"/>
    </location>
</feature>
<dbReference type="OrthoDB" id="9793390at2"/>
<dbReference type="Pfam" id="PF01594">
    <property type="entry name" value="AI-2E_transport"/>
    <property type="match status" value="1"/>
</dbReference>
<comment type="similarity">
    <text evidence="2">Belongs to the autoinducer-2 exporter (AI-2E) (TC 2.A.86) family.</text>
</comment>
<evidence type="ECO:0000256" key="4">
    <source>
        <dbReference type="ARBA" id="ARBA00022475"/>
    </source>
</evidence>
<accession>A0A1I7H895</accession>
<evidence type="ECO:0000256" key="1">
    <source>
        <dbReference type="ARBA" id="ARBA00004651"/>
    </source>
</evidence>
<feature type="transmembrane region" description="Helical" evidence="9">
    <location>
        <begin position="253"/>
        <end position="274"/>
    </location>
</feature>
<keyword evidence="4" id="KW-1003">Cell membrane</keyword>
<evidence type="ECO:0000313" key="11">
    <source>
        <dbReference type="Proteomes" id="UP000198817"/>
    </source>
</evidence>
<evidence type="ECO:0000256" key="2">
    <source>
        <dbReference type="ARBA" id="ARBA00009773"/>
    </source>
</evidence>
<keyword evidence="6 9" id="KW-1133">Transmembrane helix</keyword>
<dbReference type="AlphaFoldDB" id="A0A1I7H895"/>
<feature type="transmembrane region" description="Helical" evidence="9">
    <location>
        <begin position="49"/>
        <end position="72"/>
    </location>
</feature>
<keyword evidence="5 9" id="KW-0812">Transmembrane</keyword>
<dbReference type="EMBL" id="FPBT01000013">
    <property type="protein sequence ID" value="SFU56890.1"/>
    <property type="molecule type" value="Genomic_DNA"/>
</dbReference>
<comment type="subcellular location">
    <subcellularLocation>
        <location evidence="1">Cell membrane</location>
        <topology evidence="1">Multi-pass membrane protein</topology>
    </subcellularLocation>
</comment>
<feature type="transmembrane region" description="Helical" evidence="9">
    <location>
        <begin position="187"/>
        <end position="209"/>
    </location>
</feature>
<evidence type="ECO:0000313" key="10">
    <source>
        <dbReference type="EMBL" id="SFU56890.1"/>
    </source>
</evidence>
<evidence type="ECO:0000256" key="8">
    <source>
        <dbReference type="SAM" id="MobiDB-lite"/>
    </source>
</evidence>
<feature type="region of interest" description="Disordered" evidence="8">
    <location>
        <begin position="440"/>
        <end position="466"/>
    </location>
</feature>
<evidence type="ECO:0000256" key="9">
    <source>
        <dbReference type="SAM" id="Phobius"/>
    </source>
</evidence>
<dbReference type="STRING" id="155865.SAMN05216515_11431"/>
<keyword evidence="11" id="KW-1185">Reference proteome</keyword>
<evidence type="ECO:0000256" key="6">
    <source>
        <dbReference type="ARBA" id="ARBA00022989"/>
    </source>
</evidence>
<protein>
    <submittedName>
        <fullName evidence="10">Predicted PurR-regulated permease PerM</fullName>
    </submittedName>
</protein>
<feature type="transmembrane region" description="Helical" evidence="9">
    <location>
        <begin position="294"/>
        <end position="322"/>
    </location>
</feature>
<dbReference type="RefSeq" id="WP_090471306.1">
    <property type="nucleotide sequence ID" value="NZ_FOWF01000014.1"/>
</dbReference>
<feature type="compositionally biased region" description="Basic and acidic residues" evidence="8">
    <location>
        <begin position="450"/>
        <end position="466"/>
    </location>
</feature>
<proteinExistence type="inferred from homology"/>